<dbReference type="Proteomes" id="UP000635565">
    <property type="component" value="Unassembled WGS sequence"/>
</dbReference>
<organism evidence="2 3">
    <name type="scientific">Dictyobacter formicarum</name>
    <dbReference type="NCBI Taxonomy" id="2778368"/>
    <lineage>
        <taxon>Bacteria</taxon>
        <taxon>Bacillati</taxon>
        <taxon>Chloroflexota</taxon>
        <taxon>Ktedonobacteria</taxon>
        <taxon>Ktedonobacterales</taxon>
        <taxon>Dictyobacteraceae</taxon>
        <taxon>Dictyobacter</taxon>
    </lineage>
</organism>
<evidence type="ECO:0000313" key="2">
    <source>
        <dbReference type="EMBL" id="GHO84388.1"/>
    </source>
</evidence>
<gene>
    <name evidence="2" type="ORF">KSZ_23940</name>
</gene>
<reference evidence="2 3" key="1">
    <citation type="journal article" date="2021" name="Int. J. Syst. Evol. Microbiol.">
        <title>Reticulibacter mediterranei gen. nov., sp. nov., within the new family Reticulibacteraceae fam. nov., and Ktedonospora formicarum gen. nov., sp. nov., Ktedonobacter robiniae sp. nov., Dictyobacter formicarum sp. nov. and Dictyobacter arantiisoli sp. nov., belonging to the class Ktedonobacteria.</title>
        <authorList>
            <person name="Yabe S."/>
            <person name="Zheng Y."/>
            <person name="Wang C.M."/>
            <person name="Sakai Y."/>
            <person name="Abe K."/>
            <person name="Yokota A."/>
            <person name="Donadio S."/>
            <person name="Cavaletti L."/>
            <person name="Monciardini P."/>
        </authorList>
    </citation>
    <scope>NUCLEOTIDE SEQUENCE [LARGE SCALE GENOMIC DNA]</scope>
    <source>
        <strain evidence="2 3">SOSP1-9</strain>
    </source>
</reference>
<dbReference type="EMBL" id="BNJJ01000006">
    <property type="protein sequence ID" value="GHO84388.1"/>
    <property type="molecule type" value="Genomic_DNA"/>
</dbReference>
<evidence type="ECO:0000256" key="1">
    <source>
        <dbReference type="SAM" id="MobiDB-lite"/>
    </source>
</evidence>
<feature type="region of interest" description="Disordered" evidence="1">
    <location>
        <begin position="56"/>
        <end position="86"/>
    </location>
</feature>
<comment type="caution">
    <text evidence="2">The sequence shown here is derived from an EMBL/GenBank/DDBJ whole genome shotgun (WGS) entry which is preliminary data.</text>
</comment>
<evidence type="ECO:0008006" key="4">
    <source>
        <dbReference type="Google" id="ProtNLM"/>
    </source>
</evidence>
<evidence type="ECO:0000313" key="3">
    <source>
        <dbReference type="Proteomes" id="UP000635565"/>
    </source>
</evidence>
<protein>
    <recommendedName>
        <fullName evidence="4">Secreted protein</fullName>
    </recommendedName>
</protein>
<feature type="compositionally biased region" description="Basic and acidic residues" evidence="1">
    <location>
        <begin position="76"/>
        <end position="86"/>
    </location>
</feature>
<name>A0ABQ3VEZ2_9CHLR</name>
<keyword evidence="3" id="KW-1185">Reference proteome</keyword>
<sequence length="86" mass="9754">MTATVASLASGCVRKNASSCSENIFFLFLSLFLCEEFLTKVFSKIDALPFIHEGNDEAYDEGQSNHHPRTKPIQFQDHHDNHAQRN</sequence>
<accession>A0ABQ3VEZ2</accession>
<proteinExistence type="predicted"/>